<name>A0A9P7G190_9AGAR</name>
<keyword evidence="2" id="KW-1185">Reference proteome</keyword>
<dbReference type="InterPro" id="IPR011009">
    <property type="entry name" value="Kinase-like_dom_sf"/>
</dbReference>
<dbReference type="EMBL" id="JABCKV010001025">
    <property type="protein sequence ID" value="KAG5640203.1"/>
    <property type="molecule type" value="Genomic_DNA"/>
</dbReference>
<dbReference type="SUPFAM" id="SSF56112">
    <property type="entry name" value="Protein kinase-like (PK-like)"/>
    <property type="match status" value="1"/>
</dbReference>
<dbReference type="AlphaFoldDB" id="A0A9P7G190"/>
<gene>
    <name evidence="1" type="ORF">DXG03_000581</name>
</gene>
<reference evidence="1" key="2">
    <citation type="submission" date="2021-10" db="EMBL/GenBank/DDBJ databases">
        <title>Phylogenomics reveals ancestral predisposition of the termite-cultivated fungus Termitomyces towards a domesticated lifestyle.</title>
        <authorList>
            <person name="Auxier B."/>
            <person name="Grum-Grzhimaylo A."/>
            <person name="Cardenas M.E."/>
            <person name="Lodge J.D."/>
            <person name="Laessoe T."/>
            <person name="Pedersen O."/>
            <person name="Smith M.E."/>
            <person name="Kuyper T.W."/>
            <person name="Franco-Molano E.A."/>
            <person name="Baroni T.J."/>
            <person name="Aanen D.K."/>
        </authorList>
    </citation>
    <scope>NUCLEOTIDE SEQUENCE</scope>
    <source>
        <strain evidence="1">AP01</strain>
        <tissue evidence="1">Mycelium</tissue>
    </source>
</reference>
<accession>A0A9P7G190</accession>
<dbReference type="Proteomes" id="UP000775547">
    <property type="component" value="Unassembled WGS sequence"/>
</dbReference>
<evidence type="ECO:0008006" key="3">
    <source>
        <dbReference type="Google" id="ProtNLM"/>
    </source>
</evidence>
<evidence type="ECO:0000313" key="2">
    <source>
        <dbReference type="Proteomes" id="UP000775547"/>
    </source>
</evidence>
<organism evidence="1 2">
    <name type="scientific">Asterophora parasitica</name>
    <dbReference type="NCBI Taxonomy" id="117018"/>
    <lineage>
        <taxon>Eukaryota</taxon>
        <taxon>Fungi</taxon>
        <taxon>Dikarya</taxon>
        <taxon>Basidiomycota</taxon>
        <taxon>Agaricomycotina</taxon>
        <taxon>Agaricomycetes</taxon>
        <taxon>Agaricomycetidae</taxon>
        <taxon>Agaricales</taxon>
        <taxon>Tricholomatineae</taxon>
        <taxon>Lyophyllaceae</taxon>
        <taxon>Asterophora</taxon>
    </lineage>
</organism>
<evidence type="ECO:0000313" key="1">
    <source>
        <dbReference type="EMBL" id="KAG5640203.1"/>
    </source>
</evidence>
<proteinExistence type="predicted"/>
<sequence>MTCYIVQFCSKGDGNYKVPHKSSEGSFVFVKRGTNLEAEARTQTHFYHQAQKSSGGPRVYDIFEDGYGDTYLVMEYIAARSFEDLIKDTRSEPEKMSLRDTAITKIAGGGKIQHMFFGMEEAPIEFACFRIALSHSPEKPKPRINLTAETRLYSPSDVALKNFLWDGQEVSFVDWQHVSLLPQSFASFYFHATTDRLVQEVANKIDLPRSEELKWIEVAAGTVLQAGIPGYDLDEYGKKRISV</sequence>
<reference evidence="1" key="1">
    <citation type="submission" date="2020-07" db="EMBL/GenBank/DDBJ databases">
        <authorList>
            <person name="Nieuwenhuis M."/>
            <person name="Van De Peppel L.J.J."/>
        </authorList>
    </citation>
    <scope>NUCLEOTIDE SEQUENCE</scope>
    <source>
        <strain evidence="1">AP01</strain>
        <tissue evidence="1">Mycelium</tissue>
    </source>
</reference>
<comment type="caution">
    <text evidence="1">The sequence shown here is derived from an EMBL/GenBank/DDBJ whole genome shotgun (WGS) entry which is preliminary data.</text>
</comment>
<protein>
    <recommendedName>
        <fullName evidence="3">Protein kinase domain-containing protein</fullName>
    </recommendedName>
</protein>
<dbReference type="OrthoDB" id="3250044at2759"/>